<sequence>MSIDLSLDRVRKLQALLPPYTRPTCHITGTNGKGSVSALVSSILRASAPSPTFLVGRFNSPHLVTVHDCITLNNSPVSPEMYNAARSRVEETDANHSIGASSFELLTCTALHIFETVRADIVVAEVGMGGRLDATNVIPDETVLVSAMTEVDLDHQSFLGETIGAIAREKAAIARKGRPFVLGQQAHAEVESVVREVVGQAGGDVLLAPTVTLRDWDEVPDGPLPSAPLPPPPQPVEAAIACFPETLHALLPLYGEHQLANLGTALGVISAICTHSHVPWRAHIAPDSVTRGIKETTWPGRLSFHKLPGRQQYVLVDGAHNPASARTLAAYIAQLRPRIVTYILALSHSPPKTPAQTLAPLLALSRDIKIGVALVTFSQPAGMPWVRAEPIEVMRTTVFAQAPDTEVWASNAEAAPFDQFRTAMLWALDRHANTGADGLIVVAGSLYLVAEFYRLMRSDI</sequence>
<keyword evidence="2" id="KW-0436">Ligase</keyword>
<dbReference type="InParanoid" id="A0A165FQ53"/>
<evidence type="ECO:0000256" key="1">
    <source>
        <dbReference type="ARBA" id="ARBA00008276"/>
    </source>
</evidence>
<dbReference type="FunCoup" id="A0A165FQ53">
    <property type="interactions" value="186"/>
</dbReference>
<dbReference type="GO" id="GO:0005524">
    <property type="term" value="F:ATP binding"/>
    <property type="evidence" value="ECO:0007669"/>
    <property type="project" value="UniProtKB-KW"/>
</dbReference>
<evidence type="ECO:0000256" key="6">
    <source>
        <dbReference type="ARBA" id="ARBA00022842"/>
    </source>
</evidence>
<dbReference type="GO" id="GO:0008841">
    <property type="term" value="F:dihydrofolate synthase activity"/>
    <property type="evidence" value="ECO:0007669"/>
    <property type="project" value="TreeGrafter"/>
</dbReference>
<dbReference type="EMBL" id="KV427612">
    <property type="protein sequence ID" value="KZT09308.1"/>
    <property type="molecule type" value="Genomic_DNA"/>
</dbReference>
<keyword evidence="5" id="KW-0067">ATP-binding</keyword>
<dbReference type="GO" id="GO:0005829">
    <property type="term" value="C:cytosol"/>
    <property type="evidence" value="ECO:0007669"/>
    <property type="project" value="TreeGrafter"/>
</dbReference>
<dbReference type="SUPFAM" id="SSF53623">
    <property type="entry name" value="MurD-like peptide ligases, catalytic domain"/>
    <property type="match status" value="1"/>
</dbReference>
<dbReference type="Proteomes" id="UP000076871">
    <property type="component" value="Unassembled WGS sequence"/>
</dbReference>
<dbReference type="InterPro" id="IPR036565">
    <property type="entry name" value="Mur-like_cat_sf"/>
</dbReference>
<evidence type="ECO:0000256" key="2">
    <source>
        <dbReference type="ARBA" id="ARBA00022598"/>
    </source>
</evidence>
<keyword evidence="4" id="KW-0547">Nucleotide-binding</keyword>
<dbReference type="Gene3D" id="3.40.1190.10">
    <property type="entry name" value="Mur-like, catalytic domain"/>
    <property type="match status" value="1"/>
</dbReference>
<evidence type="ECO:0000256" key="4">
    <source>
        <dbReference type="ARBA" id="ARBA00022741"/>
    </source>
</evidence>
<keyword evidence="6" id="KW-0460">Magnesium</keyword>
<dbReference type="Gene3D" id="3.90.190.20">
    <property type="entry name" value="Mur ligase, C-terminal domain"/>
    <property type="match status" value="1"/>
</dbReference>
<evidence type="ECO:0000256" key="5">
    <source>
        <dbReference type="ARBA" id="ARBA00022840"/>
    </source>
</evidence>
<dbReference type="AlphaFoldDB" id="A0A165FQ53"/>
<reference evidence="7 8" key="1">
    <citation type="journal article" date="2016" name="Mol. Biol. Evol.">
        <title>Comparative Genomics of Early-Diverging Mushroom-Forming Fungi Provides Insights into the Origins of Lignocellulose Decay Capabilities.</title>
        <authorList>
            <person name="Nagy L.G."/>
            <person name="Riley R."/>
            <person name="Tritt A."/>
            <person name="Adam C."/>
            <person name="Daum C."/>
            <person name="Floudas D."/>
            <person name="Sun H."/>
            <person name="Yadav J.S."/>
            <person name="Pangilinan J."/>
            <person name="Larsson K.H."/>
            <person name="Matsuura K."/>
            <person name="Barry K."/>
            <person name="Labutti K."/>
            <person name="Kuo R."/>
            <person name="Ohm R.A."/>
            <person name="Bhattacharya S.S."/>
            <person name="Shirouzu T."/>
            <person name="Yoshinaga Y."/>
            <person name="Martin F.M."/>
            <person name="Grigoriev I.V."/>
            <person name="Hibbett D.S."/>
        </authorList>
    </citation>
    <scope>NUCLEOTIDE SEQUENCE [LARGE SCALE GENOMIC DNA]</scope>
    <source>
        <strain evidence="7 8">93-53</strain>
    </source>
</reference>
<dbReference type="NCBIfam" id="TIGR01499">
    <property type="entry name" value="folC"/>
    <property type="match status" value="1"/>
</dbReference>
<name>A0A165FQ53_9APHY</name>
<dbReference type="GeneID" id="63825363"/>
<keyword evidence="8" id="KW-1185">Reference proteome</keyword>
<organism evidence="7 8">
    <name type="scientific">Laetiporus sulphureus 93-53</name>
    <dbReference type="NCBI Taxonomy" id="1314785"/>
    <lineage>
        <taxon>Eukaryota</taxon>
        <taxon>Fungi</taxon>
        <taxon>Dikarya</taxon>
        <taxon>Basidiomycota</taxon>
        <taxon>Agaricomycotina</taxon>
        <taxon>Agaricomycetes</taxon>
        <taxon>Polyporales</taxon>
        <taxon>Laetiporus</taxon>
    </lineage>
</organism>
<dbReference type="RefSeq" id="XP_040767048.1">
    <property type="nucleotide sequence ID" value="XM_040908334.1"/>
</dbReference>
<evidence type="ECO:0000256" key="3">
    <source>
        <dbReference type="ARBA" id="ARBA00022723"/>
    </source>
</evidence>
<proteinExistence type="inferred from homology"/>
<dbReference type="SUPFAM" id="SSF53244">
    <property type="entry name" value="MurD-like peptide ligases, peptide-binding domain"/>
    <property type="match status" value="1"/>
</dbReference>
<dbReference type="GO" id="GO:0046872">
    <property type="term" value="F:metal ion binding"/>
    <property type="evidence" value="ECO:0007669"/>
    <property type="project" value="UniProtKB-KW"/>
</dbReference>
<gene>
    <name evidence="7" type="ORF">LAESUDRAFT_723042</name>
</gene>
<dbReference type="OrthoDB" id="5212574at2759"/>
<dbReference type="InterPro" id="IPR001645">
    <property type="entry name" value="Folylpolyglutamate_synth"/>
</dbReference>
<dbReference type="InterPro" id="IPR036615">
    <property type="entry name" value="Mur_ligase_C_dom_sf"/>
</dbReference>
<dbReference type="STRING" id="1314785.A0A165FQ53"/>
<comment type="similarity">
    <text evidence="1">Belongs to the folylpolyglutamate synthase family.</text>
</comment>
<dbReference type="PANTHER" id="PTHR11136:SF0">
    <property type="entry name" value="DIHYDROFOLATE SYNTHETASE-RELATED"/>
    <property type="match status" value="1"/>
</dbReference>
<evidence type="ECO:0000313" key="8">
    <source>
        <dbReference type="Proteomes" id="UP000076871"/>
    </source>
</evidence>
<dbReference type="GO" id="GO:0004326">
    <property type="term" value="F:tetrahydrofolylpolyglutamate synthase activity"/>
    <property type="evidence" value="ECO:0007669"/>
    <property type="project" value="InterPro"/>
</dbReference>
<keyword evidence="3" id="KW-0479">Metal-binding</keyword>
<dbReference type="GO" id="GO:0005739">
    <property type="term" value="C:mitochondrion"/>
    <property type="evidence" value="ECO:0007669"/>
    <property type="project" value="TreeGrafter"/>
</dbReference>
<protein>
    <submittedName>
        <fullName evidence="7">FolC bifunctional protein</fullName>
    </submittedName>
</protein>
<dbReference type="UniPathway" id="UPA00850"/>
<evidence type="ECO:0000313" key="7">
    <source>
        <dbReference type="EMBL" id="KZT09308.1"/>
    </source>
</evidence>
<dbReference type="PANTHER" id="PTHR11136">
    <property type="entry name" value="FOLYLPOLYGLUTAMATE SYNTHASE-RELATED"/>
    <property type="match status" value="1"/>
</dbReference>
<accession>A0A165FQ53</accession>